<protein>
    <submittedName>
        <fullName evidence="1">Uncharacterized protein</fullName>
    </submittedName>
</protein>
<gene>
    <name evidence="1" type="ORF">HPB47_014905</name>
</gene>
<accession>A0AC60QUY3</accession>
<name>A0AC60QUY3_IXOPE</name>
<proteinExistence type="predicted"/>
<dbReference type="EMBL" id="JABSTQ010003414">
    <property type="protein sequence ID" value="KAG0443447.1"/>
    <property type="molecule type" value="Genomic_DNA"/>
</dbReference>
<comment type="caution">
    <text evidence="1">The sequence shown here is derived from an EMBL/GenBank/DDBJ whole genome shotgun (WGS) entry which is preliminary data.</text>
</comment>
<dbReference type="Proteomes" id="UP000805193">
    <property type="component" value="Unassembled WGS sequence"/>
</dbReference>
<evidence type="ECO:0000313" key="2">
    <source>
        <dbReference type="Proteomes" id="UP000805193"/>
    </source>
</evidence>
<feature type="non-terminal residue" evidence="1">
    <location>
        <position position="102"/>
    </location>
</feature>
<evidence type="ECO:0000313" key="1">
    <source>
        <dbReference type="EMBL" id="KAG0443447.1"/>
    </source>
</evidence>
<organism evidence="1 2">
    <name type="scientific">Ixodes persulcatus</name>
    <name type="common">Taiga tick</name>
    <dbReference type="NCBI Taxonomy" id="34615"/>
    <lineage>
        <taxon>Eukaryota</taxon>
        <taxon>Metazoa</taxon>
        <taxon>Ecdysozoa</taxon>
        <taxon>Arthropoda</taxon>
        <taxon>Chelicerata</taxon>
        <taxon>Arachnida</taxon>
        <taxon>Acari</taxon>
        <taxon>Parasitiformes</taxon>
        <taxon>Ixodida</taxon>
        <taxon>Ixodoidea</taxon>
        <taxon>Ixodidae</taxon>
        <taxon>Ixodinae</taxon>
        <taxon>Ixodes</taxon>
    </lineage>
</organism>
<reference evidence="1 2" key="1">
    <citation type="journal article" date="2020" name="Cell">
        <title>Large-Scale Comparative Analyses of Tick Genomes Elucidate Their Genetic Diversity and Vector Capacities.</title>
        <authorList>
            <consortium name="Tick Genome and Microbiome Consortium (TIGMIC)"/>
            <person name="Jia N."/>
            <person name="Wang J."/>
            <person name="Shi W."/>
            <person name="Du L."/>
            <person name="Sun Y."/>
            <person name="Zhan W."/>
            <person name="Jiang J.F."/>
            <person name="Wang Q."/>
            <person name="Zhang B."/>
            <person name="Ji P."/>
            <person name="Bell-Sakyi L."/>
            <person name="Cui X.M."/>
            <person name="Yuan T.T."/>
            <person name="Jiang B.G."/>
            <person name="Yang W.F."/>
            <person name="Lam T.T."/>
            <person name="Chang Q.C."/>
            <person name="Ding S.J."/>
            <person name="Wang X.J."/>
            <person name="Zhu J.G."/>
            <person name="Ruan X.D."/>
            <person name="Zhao L."/>
            <person name="Wei J.T."/>
            <person name="Ye R.Z."/>
            <person name="Que T.C."/>
            <person name="Du C.H."/>
            <person name="Zhou Y.H."/>
            <person name="Cheng J.X."/>
            <person name="Dai P.F."/>
            <person name="Guo W.B."/>
            <person name="Han X.H."/>
            <person name="Huang E.J."/>
            <person name="Li L.F."/>
            <person name="Wei W."/>
            <person name="Gao Y.C."/>
            <person name="Liu J.Z."/>
            <person name="Shao H.Z."/>
            <person name="Wang X."/>
            <person name="Wang C.C."/>
            <person name="Yang T.C."/>
            <person name="Huo Q.B."/>
            <person name="Li W."/>
            <person name="Chen H.Y."/>
            <person name="Chen S.E."/>
            <person name="Zhou L.G."/>
            <person name="Ni X.B."/>
            <person name="Tian J.H."/>
            <person name="Sheng Y."/>
            <person name="Liu T."/>
            <person name="Pan Y.S."/>
            <person name="Xia L.Y."/>
            <person name="Li J."/>
            <person name="Zhao F."/>
            <person name="Cao W.C."/>
        </authorList>
    </citation>
    <scope>NUCLEOTIDE SEQUENCE [LARGE SCALE GENOMIC DNA]</scope>
    <source>
        <strain evidence="1">Iper-2018</strain>
    </source>
</reference>
<sequence length="102" mass="11416">MMMLGRRIARAGLISTLDKRKLTPDGASAGLFVFDSKRTNDRSAGRGGHQVIVCLFEKLEAGRLLRNVDFMVQEVQRANKAYERNDADPARLLEDPTLLIKT</sequence>
<keyword evidence="2" id="KW-1185">Reference proteome</keyword>